<proteinExistence type="predicted"/>
<organism evidence="1 2">
    <name type="scientific">Vanilla planifolia</name>
    <name type="common">Vanilla</name>
    <dbReference type="NCBI Taxonomy" id="51239"/>
    <lineage>
        <taxon>Eukaryota</taxon>
        <taxon>Viridiplantae</taxon>
        <taxon>Streptophyta</taxon>
        <taxon>Embryophyta</taxon>
        <taxon>Tracheophyta</taxon>
        <taxon>Spermatophyta</taxon>
        <taxon>Magnoliopsida</taxon>
        <taxon>Liliopsida</taxon>
        <taxon>Asparagales</taxon>
        <taxon>Orchidaceae</taxon>
        <taxon>Vanilloideae</taxon>
        <taxon>Vanilleae</taxon>
        <taxon>Vanilla</taxon>
    </lineage>
</organism>
<reference evidence="1 2" key="1">
    <citation type="journal article" date="2020" name="Nat. Food">
        <title>A phased Vanilla planifolia genome enables genetic improvement of flavour and production.</title>
        <authorList>
            <person name="Hasing T."/>
            <person name="Tang H."/>
            <person name="Brym M."/>
            <person name="Khazi F."/>
            <person name="Huang T."/>
            <person name="Chambers A.H."/>
        </authorList>
    </citation>
    <scope>NUCLEOTIDE SEQUENCE [LARGE SCALE GENOMIC DNA]</scope>
    <source>
        <tissue evidence="1">Leaf</tissue>
    </source>
</reference>
<protein>
    <submittedName>
        <fullName evidence="1">Uncharacterized protein</fullName>
    </submittedName>
</protein>
<evidence type="ECO:0000313" key="1">
    <source>
        <dbReference type="EMBL" id="KAG0487490.1"/>
    </source>
</evidence>
<accession>A0A835R8F9</accession>
<dbReference type="Proteomes" id="UP000639772">
    <property type="component" value="Unassembled WGS sequence"/>
</dbReference>
<dbReference type="EMBL" id="JADCNM010000004">
    <property type="protein sequence ID" value="KAG0487490.1"/>
    <property type="molecule type" value="Genomic_DNA"/>
</dbReference>
<dbReference type="OrthoDB" id="421374at2759"/>
<comment type="caution">
    <text evidence="1">The sequence shown here is derived from an EMBL/GenBank/DDBJ whole genome shotgun (WGS) entry which is preliminary data.</text>
</comment>
<gene>
    <name evidence="1" type="ORF">HPP92_009585</name>
</gene>
<name>A0A835R8F9_VANPL</name>
<evidence type="ECO:0000313" key="2">
    <source>
        <dbReference type="Proteomes" id="UP000639772"/>
    </source>
</evidence>
<sequence>MIVKPLEQAKYSPNKIGQIHKLMVEHEAIDITFTLKCAIPAQALAEFVLDGPTTKLEEENRFKAIAMLRGFSHLVNGPGGLTMKKTGQALDLWHLQRAHDPGQCNMVVEGSVTISSNRPMIHLLLLDPH</sequence>
<dbReference type="AlphaFoldDB" id="A0A835R8F9"/>